<proteinExistence type="predicted"/>
<evidence type="ECO:0000313" key="2">
    <source>
        <dbReference type="Proteomes" id="UP000643279"/>
    </source>
</evidence>
<comment type="caution">
    <text evidence="1">The sequence shown here is derived from an EMBL/GenBank/DDBJ whole genome shotgun (WGS) entry which is preliminary data.</text>
</comment>
<keyword evidence="2" id="KW-1185">Reference proteome</keyword>
<protein>
    <submittedName>
        <fullName evidence="1">Uncharacterized protein</fullName>
    </submittedName>
</protein>
<dbReference type="Proteomes" id="UP000643279">
    <property type="component" value="Unassembled WGS sequence"/>
</dbReference>
<reference evidence="2" key="1">
    <citation type="journal article" date="2019" name="Int. J. Syst. Evol. Microbiol.">
        <title>The Global Catalogue of Microorganisms (GCM) 10K type strain sequencing project: providing services to taxonomists for standard genome sequencing and annotation.</title>
        <authorList>
            <consortium name="The Broad Institute Genomics Platform"/>
            <consortium name="The Broad Institute Genome Sequencing Center for Infectious Disease"/>
            <person name="Wu L."/>
            <person name="Ma J."/>
        </authorList>
    </citation>
    <scope>NUCLEOTIDE SEQUENCE [LARGE SCALE GENOMIC DNA]</scope>
    <source>
        <strain evidence="2">CGMCC 1.12778</strain>
    </source>
</reference>
<dbReference type="EMBL" id="BMFW01000027">
    <property type="protein sequence ID" value="GGI00542.1"/>
    <property type="molecule type" value="Genomic_DNA"/>
</dbReference>
<organism evidence="1 2">
    <name type="scientific">Arthrobacter liuii</name>
    <dbReference type="NCBI Taxonomy" id="1476996"/>
    <lineage>
        <taxon>Bacteria</taxon>
        <taxon>Bacillati</taxon>
        <taxon>Actinomycetota</taxon>
        <taxon>Actinomycetes</taxon>
        <taxon>Micrococcales</taxon>
        <taxon>Micrococcaceae</taxon>
        <taxon>Arthrobacter</taxon>
    </lineage>
</organism>
<accession>A0ABQ2AZE7</accession>
<gene>
    <name evidence="1" type="ORF">GCM10007170_37920</name>
</gene>
<dbReference type="RefSeq" id="WP_229748584.1">
    <property type="nucleotide sequence ID" value="NZ_BMFW01000027.1"/>
</dbReference>
<sequence>MKADTCSDLLFVAGGGGLGTVKTLKLSGPAADLSQGFNLNGIAAATIKSGAFNVPTTVALFGNTLTVVNGQFNQPPSPFEVVLVPARK</sequence>
<evidence type="ECO:0000313" key="1">
    <source>
        <dbReference type="EMBL" id="GGI00542.1"/>
    </source>
</evidence>
<name>A0ABQ2AZE7_9MICC</name>